<evidence type="ECO:0000313" key="4">
    <source>
        <dbReference type="Proteomes" id="UP000249045"/>
    </source>
</evidence>
<protein>
    <submittedName>
        <fullName evidence="3">Uncharacterized protein</fullName>
    </submittedName>
</protein>
<feature type="region of interest" description="Disordered" evidence="1">
    <location>
        <begin position="64"/>
        <end position="119"/>
    </location>
</feature>
<keyword evidence="2" id="KW-0472">Membrane</keyword>
<proteinExistence type="predicted"/>
<reference evidence="3 4" key="1">
    <citation type="submission" date="2018-03" db="EMBL/GenBank/DDBJ databases">
        <title>Defining the species Micromonospora saelicesensis and Micromonospora noduli under the framework of genomics.</title>
        <authorList>
            <person name="Riesco R."/>
            <person name="Trujillo M.E."/>
        </authorList>
    </citation>
    <scope>NUCLEOTIDE SEQUENCE [LARGE SCALE GENOMIC DNA]</scope>
    <source>
        <strain evidence="3 4">MED15</strain>
    </source>
</reference>
<feature type="transmembrane region" description="Helical" evidence="2">
    <location>
        <begin position="40"/>
        <end position="61"/>
    </location>
</feature>
<dbReference type="RefSeq" id="WP_146763122.1">
    <property type="nucleotide sequence ID" value="NZ_PYAC01000004.1"/>
</dbReference>
<accession>A0ABX9D602</accession>
<comment type="caution">
    <text evidence="3">The sequence shown here is derived from an EMBL/GenBank/DDBJ whole genome shotgun (WGS) entry which is preliminary data.</text>
</comment>
<evidence type="ECO:0000256" key="1">
    <source>
        <dbReference type="SAM" id="MobiDB-lite"/>
    </source>
</evidence>
<sequence length="199" mass="21235">MTDNLGPMRQAMSDLAEHGGRTDMYERALRKSRQSQRRTAFTTGAAAVVLAIGAPVTFATVNRPGPSTPVATQPPAPSVAPTSATPSTTPSSTPSTTPPSSSTPSSTRTSNRPQYPDCPSAKTLEKLVKLPKDWYFVPSSVSCWRAWATAEPDGPITGDGVYLFHYRAGGGWRYHSQGSAFHCEDLGITSGNPPFCEMD</sequence>
<evidence type="ECO:0000256" key="2">
    <source>
        <dbReference type="SAM" id="Phobius"/>
    </source>
</evidence>
<gene>
    <name evidence="3" type="ORF">MED15_01498</name>
</gene>
<keyword evidence="4" id="KW-1185">Reference proteome</keyword>
<keyword evidence="2" id="KW-1133">Transmembrane helix</keyword>
<organism evidence="3 4">
    <name type="scientific">Micromonospora noduli</name>
    <dbReference type="NCBI Taxonomy" id="709876"/>
    <lineage>
        <taxon>Bacteria</taxon>
        <taxon>Bacillati</taxon>
        <taxon>Actinomycetota</taxon>
        <taxon>Actinomycetes</taxon>
        <taxon>Micromonosporales</taxon>
        <taxon>Micromonosporaceae</taxon>
        <taxon>Micromonospora</taxon>
    </lineage>
</organism>
<name>A0ABX9D602_9ACTN</name>
<evidence type="ECO:0000313" key="3">
    <source>
        <dbReference type="EMBL" id="RAO22649.1"/>
    </source>
</evidence>
<dbReference type="Proteomes" id="UP000249045">
    <property type="component" value="Unassembled WGS sequence"/>
</dbReference>
<keyword evidence="2" id="KW-0812">Transmembrane</keyword>
<dbReference type="EMBL" id="PYAC01000004">
    <property type="protein sequence ID" value="RAO22649.1"/>
    <property type="molecule type" value="Genomic_DNA"/>
</dbReference>
<feature type="compositionally biased region" description="Low complexity" evidence="1">
    <location>
        <begin position="79"/>
        <end position="110"/>
    </location>
</feature>